<comment type="similarity">
    <text evidence="3">Belongs to the WD repeat AIP1 family.</text>
</comment>
<dbReference type="InterPro" id="IPR036322">
    <property type="entry name" value="WD40_repeat_dom_sf"/>
</dbReference>
<dbReference type="PANTHER" id="PTHR19856:SF0">
    <property type="entry name" value="WD REPEAT-CONTAINING PROTEIN 1"/>
    <property type="match status" value="1"/>
</dbReference>
<sequence length="231" mass="25021">MLTVGDEVYTVGIDDCMKKFSTASNEYSSYSLKLDSQPRALCSGGGNIIFVACMNEISITNEGQKENSLLVKYEPNSISFNSVTCELAVGSSKENFVYVYKVSGYNLEEITKVSVRGTPSHLAYSPNGELLAVGDSQRCLTVMATKAYSVTLHSWSYHTARVSYLAWSPDSTYIASGGIDSNVILWSVADAGKKAIVKGAHPMSPVNGIVWLDNSSFVSVGSDCCTRLWDI</sequence>
<dbReference type="SUPFAM" id="SSF50978">
    <property type="entry name" value="WD40 repeat-like"/>
    <property type="match status" value="1"/>
</dbReference>
<dbReference type="OrthoDB" id="2306at2759"/>
<reference evidence="6 7" key="1">
    <citation type="journal article" date="2008" name="Nature">
        <title>The Trichoplax genome and the nature of placozoans.</title>
        <authorList>
            <person name="Srivastava M."/>
            <person name="Begovic E."/>
            <person name="Chapman J."/>
            <person name="Putnam N.H."/>
            <person name="Hellsten U."/>
            <person name="Kawashima T."/>
            <person name="Kuo A."/>
            <person name="Mitros T."/>
            <person name="Salamov A."/>
            <person name="Carpenter M.L."/>
            <person name="Signorovitch A.Y."/>
            <person name="Moreno M.A."/>
            <person name="Kamm K."/>
            <person name="Grimwood J."/>
            <person name="Schmutz J."/>
            <person name="Shapiro H."/>
            <person name="Grigoriev I.V."/>
            <person name="Buss L.W."/>
            <person name="Schierwater B."/>
            <person name="Dellaporta S.L."/>
            <person name="Rokhsar D.S."/>
        </authorList>
    </citation>
    <scope>NUCLEOTIDE SEQUENCE [LARGE SCALE GENOMIC DNA]</scope>
    <source>
        <strain evidence="6 7">Grell-BS-1999</strain>
    </source>
</reference>
<dbReference type="STRING" id="10228.B3S078"/>
<gene>
    <name evidence="6" type="ORF">TRIADDRAFT_57715</name>
</gene>
<dbReference type="SMART" id="SM00320">
    <property type="entry name" value="WD40"/>
    <property type="match status" value="3"/>
</dbReference>
<dbReference type="OMA" id="LTIVACT"/>
<dbReference type="RefSeq" id="XP_002113866.1">
    <property type="nucleotide sequence ID" value="XM_002113830.1"/>
</dbReference>
<dbReference type="GO" id="GO:0030833">
    <property type="term" value="P:regulation of actin filament polymerization"/>
    <property type="evidence" value="ECO:0007669"/>
    <property type="project" value="UniProtKB-ARBA"/>
</dbReference>
<dbReference type="AlphaFoldDB" id="B3S078"/>
<organism evidence="6 7">
    <name type="scientific">Trichoplax adhaerens</name>
    <name type="common">Trichoplax reptans</name>
    <dbReference type="NCBI Taxonomy" id="10228"/>
    <lineage>
        <taxon>Eukaryota</taxon>
        <taxon>Metazoa</taxon>
        <taxon>Placozoa</taxon>
        <taxon>Uniplacotomia</taxon>
        <taxon>Trichoplacea</taxon>
        <taxon>Trichoplacidae</taxon>
        <taxon>Trichoplax</taxon>
    </lineage>
</organism>
<dbReference type="PROSITE" id="PS50082">
    <property type="entry name" value="WD_REPEATS_2"/>
    <property type="match status" value="1"/>
</dbReference>
<dbReference type="InterPro" id="IPR001680">
    <property type="entry name" value="WD40_rpt"/>
</dbReference>
<evidence type="ECO:0000313" key="6">
    <source>
        <dbReference type="EMBL" id="EDV24340.1"/>
    </source>
</evidence>
<keyword evidence="7" id="KW-1185">Reference proteome</keyword>
<evidence type="ECO:0000256" key="1">
    <source>
        <dbReference type="ARBA" id="ARBA00022574"/>
    </source>
</evidence>
<evidence type="ECO:0000256" key="3">
    <source>
        <dbReference type="ARBA" id="ARBA00038366"/>
    </source>
</evidence>
<dbReference type="EMBL" id="DS985246">
    <property type="protein sequence ID" value="EDV24340.1"/>
    <property type="molecule type" value="Genomic_DNA"/>
</dbReference>
<keyword evidence="1 5" id="KW-0853">WD repeat</keyword>
<protein>
    <recommendedName>
        <fullName evidence="4">Actin-interacting protein 1</fullName>
    </recommendedName>
</protein>
<dbReference type="InParanoid" id="B3S078"/>
<dbReference type="eggNOG" id="KOG0318">
    <property type="taxonomic scope" value="Eukaryota"/>
</dbReference>
<evidence type="ECO:0000256" key="2">
    <source>
        <dbReference type="ARBA" id="ARBA00022737"/>
    </source>
</evidence>
<feature type="repeat" description="WD" evidence="5">
    <location>
        <begin position="155"/>
        <end position="188"/>
    </location>
</feature>
<evidence type="ECO:0000256" key="5">
    <source>
        <dbReference type="PROSITE-ProRule" id="PRU00221"/>
    </source>
</evidence>
<proteinExistence type="inferred from homology"/>
<keyword evidence="2" id="KW-0677">Repeat</keyword>
<dbReference type="HOGENOM" id="CLU_015246_0_1_1"/>
<dbReference type="GeneID" id="6755079"/>
<dbReference type="CTD" id="6755079"/>
<dbReference type="Pfam" id="PF00400">
    <property type="entry name" value="WD40"/>
    <property type="match status" value="2"/>
</dbReference>
<dbReference type="PhylomeDB" id="B3S078"/>
<dbReference type="PANTHER" id="PTHR19856">
    <property type="entry name" value="WD-REPEATCONTAINING PROTEIN WDR1"/>
    <property type="match status" value="1"/>
</dbReference>
<dbReference type="InterPro" id="IPR015943">
    <property type="entry name" value="WD40/YVTN_repeat-like_dom_sf"/>
</dbReference>
<dbReference type="Proteomes" id="UP000009022">
    <property type="component" value="Unassembled WGS sequence"/>
</dbReference>
<dbReference type="Gene3D" id="2.130.10.10">
    <property type="entry name" value="YVTN repeat-like/Quinoprotein amine dehydrogenase"/>
    <property type="match status" value="1"/>
</dbReference>
<accession>B3S078</accession>
<evidence type="ECO:0000256" key="4">
    <source>
        <dbReference type="ARBA" id="ARBA00067845"/>
    </source>
</evidence>
<name>B3S078_TRIAD</name>
<dbReference type="KEGG" id="tad:TRIADDRAFT_57715"/>
<evidence type="ECO:0000313" key="7">
    <source>
        <dbReference type="Proteomes" id="UP000009022"/>
    </source>
</evidence>
<dbReference type="FunFam" id="2.130.10.10:FF:000167">
    <property type="entry name" value="Actin-interacting protein 1"/>
    <property type="match status" value="1"/>
</dbReference>
<dbReference type="GO" id="GO:0030029">
    <property type="term" value="P:actin filament-based process"/>
    <property type="evidence" value="ECO:0007669"/>
    <property type="project" value="UniProtKB-ARBA"/>
</dbReference>
<dbReference type="PROSITE" id="PS50294">
    <property type="entry name" value="WD_REPEATS_REGION"/>
    <property type="match status" value="1"/>
</dbReference>
<dbReference type="GO" id="GO:0030834">
    <property type="term" value="P:regulation of actin filament depolymerization"/>
    <property type="evidence" value="ECO:0007669"/>
    <property type="project" value="UniProtKB-ARBA"/>
</dbReference>